<dbReference type="OrthoDB" id="514967at2759"/>
<keyword evidence="3 10" id="KW-0863">Zinc-finger</keyword>
<evidence type="ECO:0000256" key="8">
    <source>
        <dbReference type="ARBA" id="ARBA00023242"/>
    </source>
</evidence>
<dbReference type="Gene3D" id="4.10.1100.10">
    <property type="entry name" value="Transcription factor, SBP-box domain"/>
    <property type="match status" value="1"/>
</dbReference>
<keyword evidence="2" id="KW-0479">Metal-binding</keyword>
<sequence>MEAKFGGKLHHFFGPVAPDLKAMGKKSVEWDLNDWKWDGDLFVAAPLNSVPSDCGNKQLFPTGSETPAYNGASNSFSSGSDGIERERTELEKRRRGEVETEQVNEECGSLNLKLGGQAYPVGEVDVDRSEGKSGKKTKISGVPSSRAVCQVEDCKADLSNAKDYHRRHKVCDVHSKATKALVGNVWQRFCQQCSRFHVLEEFDEGKRSCRRRLAGHNKRRRKTHPENVVNAATLNDERGSNYLLISLLKILSNIHSNGSDQKDNQGLLSHLLRNLANLAGTNDERNPATLLPVSQDLPIVDKYLENEKDPGRDVGQGVIAPASDLTPKRMLVGNSQGGITDDASALTKKANNSIKANAPDAPIERIRQFTIDLNNVYDDSQDCMDGLEDNVALENTRNVSPSSSFWLYKDSRNTQNSGNSGSSSSQSPSTSSGDEQSRTDRIVFKLFGKDPSDFPLVVRKQILDWLSNSPTEIESYIRPGCIILTIYLRMDNAMWEELYCDISSSLRRLLDSSNDSFWKTGWIYSRVQNHISFVYDGQVVLDTPSHLKNHQGCRISSISPIAVCASESVQFFVKGSNFSLVTSRLLCTIDGKYLAQENCGARTGSAESFMEHDEIQSLNFSCTIPNIVGRGFIEVEDQGLSSSFFPFIVAEKDVCLEICTLESIVGVTDGDTKKFEARNQALEFIHEMGWLLQRSRLKCRLGESSFNVGLFPLKRFRWLVEFSIDHDWCAVVEKLLSIFFDGTVDSGKHTSILLALLDMGLLHQAVRRNCKSMVEFLLEYRLSESFNKLGPKQNQAHDDDQYMFRPDSVGPGGLTPLHIAACLDGRENVLDALTEDPRSVGIDAWKNAKDSTGLTPHDYACFRGHYSYIHLVQRKLNKKLLNSHIVVDIPDNTVPAKQKIGNTSKLGKSGVAFETERAQSCSECERKMGSYGNWRSSVRIYKPAMLSMVAIAAVCVCAALLFKTSPVVHPCFRPFRWELLKYGSE</sequence>
<evidence type="ECO:0000256" key="3">
    <source>
        <dbReference type="ARBA" id="ARBA00022771"/>
    </source>
</evidence>
<feature type="region of interest" description="Disordered" evidence="11">
    <location>
        <begin position="63"/>
        <end position="87"/>
    </location>
</feature>
<evidence type="ECO:0000256" key="5">
    <source>
        <dbReference type="ARBA" id="ARBA00023015"/>
    </source>
</evidence>
<dbReference type="Pfam" id="PF26102">
    <property type="entry name" value="Ig_SPL7"/>
    <property type="match status" value="1"/>
</dbReference>
<evidence type="ECO:0000256" key="1">
    <source>
        <dbReference type="ARBA" id="ARBA00004123"/>
    </source>
</evidence>
<feature type="region of interest" description="Disordered" evidence="11">
    <location>
        <begin position="410"/>
        <end position="436"/>
    </location>
</feature>
<dbReference type="GO" id="GO:0003677">
    <property type="term" value="F:DNA binding"/>
    <property type="evidence" value="ECO:0007669"/>
    <property type="project" value="UniProtKB-KW"/>
</dbReference>
<keyword evidence="5" id="KW-0805">Transcription regulation</keyword>
<evidence type="ECO:0000256" key="2">
    <source>
        <dbReference type="ARBA" id="ARBA00022723"/>
    </source>
</evidence>
<proteinExistence type="predicted"/>
<keyword evidence="7" id="KW-0804">Transcription</keyword>
<evidence type="ECO:0000256" key="4">
    <source>
        <dbReference type="ARBA" id="ARBA00022833"/>
    </source>
</evidence>
<dbReference type="Proteomes" id="UP000250235">
    <property type="component" value="Unassembled WGS sequence"/>
</dbReference>
<evidence type="ECO:0000256" key="7">
    <source>
        <dbReference type="ARBA" id="ARBA00023163"/>
    </source>
</evidence>
<dbReference type="PANTHER" id="PTHR31251:SF86">
    <property type="entry name" value="SQUAMOSA PROMOTER-BINDING-LIKE PROTEIN 1"/>
    <property type="match status" value="1"/>
</dbReference>
<feature type="compositionally biased region" description="Low complexity" evidence="11">
    <location>
        <begin position="413"/>
        <end position="434"/>
    </location>
</feature>
<gene>
    <name evidence="13" type="ORF">F511_12351</name>
</gene>
<dbReference type="PANTHER" id="PTHR31251">
    <property type="entry name" value="SQUAMOSA PROMOTER-BINDING-LIKE PROTEIN 4"/>
    <property type="match status" value="1"/>
</dbReference>
<evidence type="ECO:0000256" key="10">
    <source>
        <dbReference type="PROSITE-ProRule" id="PRU00470"/>
    </source>
</evidence>
<dbReference type="SUPFAM" id="SSF48403">
    <property type="entry name" value="Ankyrin repeat"/>
    <property type="match status" value="1"/>
</dbReference>
<comment type="subcellular location">
    <subcellularLocation>
        <location evidence="1">Nucleus</location>
    </subcellularLocation>
</comment>
<evidence type="ECO:0000259" key="12">
    <source>
        <dbReference type="PROSITE" id="PS51141"/>
    </source>
</evidence>
<evidence type="ECO:0000256" key="11">
    <source>
        <dbReference type="SAM" id="MobiDB-lite"/>
    </source>
</evidence>
<evidence type="ECO:0000313" key="13">
    <source>
        <dbReference type="EMBL" id="KZV33652.1"/>
    </source>
</evidence>
<dbReference type="FunFam" id="4.10.1100.10:FF:000001">
    <property type="entry name" value="Squamosa promoter-binding-like protein 14"/>
    <property type="match status" value="1"/>
</dbReference>
<dbReference type="InterPro" id="IPR004333">
    <property type="entry name" value="SBP_dom"/>
</dbReference>
<dbReference type="InterPro" id="IPR044817">
    <property type="entry name" value="SBP-like"/>
</dbReference>
<dbReference type="AlphaFoldDB" id="A0A2Z7BH05"/>
<feature type="domain" description="SBP-type" evidence="12">
    <location>
        <begin position="146"/>
        <end position="223"/>
    </location>
</feature>
<accession>A0A2Z7BH05</accession>
<dbReference type="EMBL" id="KV005707">
    <property type="protein sequence ID" value="KZV33652.1"/>
    <property type="molecule type" value="Genomic_DNA"/>
</dbReference>
<evidence type="ECO:0000313" key="14">
    <source>
        <dbReference type="Proteomes" id="UP000250235"/>
    </source>
</evidence>
<protein>
    <submittedName>
        <fullName evidence="13">Squamosa promoter-binding-like protein 1-like</fullName>
    </submittedName>
</protein>
<name>A0A2Z7BH05_9LAMI</name>
<organism evidence="13 14">
    <name type="scientific">Dorcoceras hygrometricum</name>
    <dbReference type="NCBI Taxonomy" id="472368"/>
    <lineage>
        <taxon>Eukaryota</taxon>
        <taxon>Viridiplantae</taxon>
        <taxon>Streptophyta</taxon>
        <taxon>Embryophyta</taxon>
        <taxon>Tracheophyta</taxon>
        <taxon>Spermatophyta</taxon>
        <taxon>Magnoliopsida</taxon>
        <taxon>eudicotyledons</taxon>
        <taxon>Gunneridae</taxon>
        <taxon>Pentapetalae</taxon>
        <taxon>asterids</taxon>
        <taxon>lamiids</taxon>
        <taxon>Lamiales</taxon>
        <taxon>Gesneriaceae</taxon>
        <taxon>Didymocarpoideae</taxon>
        <taxon>Trichosporeae</taxon>
        <taxon>Loxocarpinae</taxon>
        <taxon>Dorcoceras</taxon>
    </lineage>
</organism>
<keyword evidence="4" id="KW-0862">Zinc</keyword>
<keyword evidence="14" id="KW-1185">Reference proteome</keyword>
<evidence type="ECO:0000256" key="9">
    <source>
        <dbReference type="ARBA" id="ARBA00056472"/>
    </source>
</evidence>
<dbReference type="GO" id="GO:0008270">
    <property type="term" value="F:zinc ion binding"/>
    <property type="evidence" value="ECO:0007669"/>
    <property type="project" value="UniProtKB-KW"/>
</dbReference>
<dbReference type="PROSITE" id="PS51141">
    <property type="entry name" value="ZF_SBP"/>
    <property type="match status" value="1"/>
</dbReference>
<reference evidence="13 14" key="1">
    <citation type="journal article" date="2015" name="Proc. Natl. Acad. Sci. U.S.A.">
        <title>The resurrection genome of Boea hygrometrica: A blueprint for survival of dehydration.</title>
        <authorList>
            <person name="Xiao L."/>
            <person name="Yang G."/>
            <person name="Zhang L."/>
            <person name="Yang X."/>
            <person name="Zhao S."/>
            <person name="Ji Z."/>
            <person name="Zhou Q."/>
            <person name="Hu M."/>
            <person name="Wang Y."/>
            <person name="Chen M."/>
            <person name="Xu Y."/>
            <person name="Jin H."/>
            <person name="Xiao X."/>
            <person name="Hu G."/>
            <person name="Bao F."/>
            <person name="Hu Y."/>
            <person name="Wan P."/>
            <person name="Li L."/>
            <person name="Deng X."/>
            <person name="Kuang T."/>
            <person name="Xiang C."/>
            <person name="Zhu J.K."/>
            <person name="Oliver M.J."/>
            <person name="He Y."/>
        </authorList>
    </citation>
    <scope>NUCLEOTIDE SEQUENCE [LARGE SCALE GENOMIC DNA]</scope>
    <source>
        <strain evidence="14">cv. XS01</strain>
    </source>
</reference>
<dbReference type="GO" id="GO:0005634">
    <property type="term" value="C:nucleus"/>
    <property type="evidence" value="ECO:0007669"/>
    <property type="project" value="UniProtKB-SubCell"/>
</dbReference>
<dbReference type="Pfam" id="PF03110">
    <property type="entry name" value="SBP"/>
    <property type="match status" value="1"/>
</dbReference>
<keyword evidence="6" id="KW-0238">DNA-binding</keyword>
<dbReference type="SUPFAM" id="SSF103612">
    <property type="entry name" value="SBT domain"/>
    <property type="match status" value="1"/>
</dbReference>
<evidence type="ECO:0000256" key="6">
    <source>
        <dbReference type="ARBA" id="ARBA00023125"/>
    </source>
</evidence>
<dbReference type="InterPro" id="IPR036893">
    <property type="entry name" value="SBP_sf"/>
</dbReference>
<keyword evidence="8" id="KW-0539">Nucleus</keyword>
<dbReference type="InterPro" id="IPR036770">
    <property type="entry name" value="Ankyrin_rpt-contain_sf"/>
</dbReference>
<comment type="function">
    <text evidence="9">Probable transcriptional factor. Binds to the promoter of the SQUAMOSA gene.</text>
</comment>
<dbReference type="Gene3D" id="1.25.40.20">
    <property type="entry name" value="Ankyrin repeat-containing domain"/>
    <property type="match status" value="1"/>
</dbReference>
<feature type="compositionally biased region" description="Polar residues" evidence="11">
    <location>
        <begin position="63"/>
        <end position="80"/>
    </location>
</feature>